<dbReference type="RefSeq" id="WP_133907985.1">
    <property type="nucleotide sequence ID" value="NZ_SOCP01000021.1"/>
</dbReference>
<reference evidence="1 2" key="1">
    <citation type="submission" date="2019-03" db="EMBL/GenBank/DDBJ databases">
        <title>Genomic Encyclopedia of Archaeal and Bacterial Type Strains, Phase II (KMG-II): from individual species to whole genera.</title>
        <authorList>
            <person name="Goeker M."/>
        </authorList>
    </citation>
    <scope>NUCLEOTIDE SEQUENCE [LARGE SCALE GENOMIC DNA]</scope>
    <source>
        <strain evidence="1 2">DSM 45499</strain>
    </source>
</reference>
<evidence type="ECO:0000313" key="1">
    <source>
        <dbReference type="EMBL" id="TDV41046.1"/>
    </source>
</evidence>
<comment type="caution">
    <text evidence="1">The sequence shown here is derived from an EMBL/GenBank/DDBJ whole genome shotgun (WGS) entry which is preliminary data.</text>
</comment>
<keyword evidence="2" id="KW-1185">Reference proteome</keyword>
<evidence type="ECO:0000313" key="2">
    <source>
        <dbReference type="Proteomes" id="UP000294927"/>
    </source>
</evidence>
<dbReference type="OrthoDB" id="9823128at2"/>
<name>A0A4R7V0W4_9PSEU</name>
<sequence>MANALYVRELFRVLVTRSVRHSVTRQLRVRPLPAPQPAWQLPPPDARQEWSDWLRVDLPDRLVPMLVTAWLDQYVWSVLNPPAPPPAVTTEPPGGDEEKPGRPQLTVGELVEMMESSYAWLVHGTLSRNVGRLLVDHIDASEPAGRDDPNAAAGVYAYPGVQGVNYGGHCVFFREGAVETFRAYTESANPEEHLSTNDVPLDLAHGWALRTRVEEARQVFLARTKGEQAN</sequence>
<proteinExistence type="predicted"/>
<dbReference type="AlphaFoldDB" id="A0A4R7V0W4"/>
<dbReference type="EMBL" id="SOCP01000021">
    <property type="protein sequence ID" value="TDV41046.1"/>
    <property type="molecule type" value="Genomic_DNA"/>
</dbReference>
<organism evidence="1 2">
    <name type="scientific">Actinophytocola oryzae</name>
    <dbReference type="NCBI Taxonomy" id="502181"/>
    <lineage>
        <taxon>Bacteria</taxon>
        <taxon>Bacillati</taxon>
        <taxon>Actinomycetota</taxon>
        <taxon>Actinomycetes</taxon>
        <taxon>Pseudonocardiales</taxon>
        <taxon>Pseudonocardiaceae</taxon>
    </lineage>
</organism>
<gene>
    <name evidence="1" type="ORF">CLV71_121112</name>
</gene>
<accession>A0A4R7V0W4</accession>
<dbReference type="Proteomes" id="UP000294927">
    <property type="component" value="Unassembled WGS sequence"/>
</dbReference>
<protein>
    <submittedName>
        <fullName evidence="1">Uncharacterized protein</fullName>
    </submittedName>
</protein>